<reference evidence="1 3" key="1">
    <citation type="journal article" date="2011" name="Nature">
        <title>The Medicago genome provides insight into the evolution of rhizobial symbioses.</title>
        <authorList>
            <person name="Young N.D."/>
            <person name="Debelle F."/>
            <person name="Oldroyd G.E."/>
            <person name="Geurts R."/>
            <person name="Cannon S.B."/>
            <person name="Udvardi M.K."/>
            <person name="Benedito V.A."/>
            <person name="Mayer K.F."/>
            <person name="Gouzy J."/>
            <person name="Schoof H."/>
            <person name="Van de Peer Y."/>
            <person name="Proost S."/>
            <person name="Cook D.R."/>
            <person name="Meyers B.C."/>
            <person name="Spannagl M."/>
            <person name="Cheung F."/>
            <person name="De Mita S."/>
            <person name="Krishnakumar V."/>
            <person name="Gundlach H."/>
            <person name="Zhou S."/>
            <person name="Mudge J."/>
            <person name="Bharti A.K."/>
            <person name="Murray J.D."/>
            <person name="Naoumkina M.A."/>
            <person name="Rosen B."/>
            <person name="Silverstein K.A."/>
            <person name="Tang H."/>
            <person name="Rombauts S."/>
            <person name="Zhao P.X."/>
            <person name="Zhou P."/>
            <person name="Barbe V."/>
            <person name="Bardou P."/>
            <person name="Bechner M."/>
            <person name="Bellec A."/>
            <person name="Berger A."/>
            <person name="Berges H."/>
            <person name="Bidwell S."/>
            <person name="Bisseling T."/>
            <person name="Choisne N."/>
            <person name="Couloux A."/>
            <person name="Denny R."/>
            <person name="Deshpande S."/>
            <person name="Dai X."/>
            <person name="Doyle J.J."/>
            <person name="Dudez A.M."/>
            <person name="Farmer A.D."/>
            <person name="Fouteau S."/>
            <person name="Franken C."/>
            <person name="Gibelin C."/>
            <person name="Gish J."/>
            <person name="Goldstein S."/>
            <person name="Gonzalez A.J."/>
            <person name="Green P.J."/>
            <person name="Hallab A."/>
            <person name="Hartog M."/>
            <person name="Hua A."/>
            <person name="Humphray S.J."/>
            <person name="Jeong D.H."/>
            <person name="Jing Y."/>
            <person name="Jocker A."/>
            <person name="Kenton S.M."/>
            <person name="Kim D.J."/>
            <person name="Klee K."/>
            <person name="Lai H."/>
            <person name="Lang C."/>
            <person name="Lin S."/>
            <person name="Macmil S.L."/>
            <person name="Magdelenat G."/>
            <person name="Matthews L."/>
            <person name="McCorrison J."/>
            <person name="Monaghan E.L."/>
            <person name="Mun J.H."/>
            <person name="Najar F.Z."/>
            <person name="Nicholson C."/>
            <person name="Noirot C."/>
            <person name="O'Bleness M."/>
            <person name="Paule C.R."/>
            <person name="Poulain J."/>
            <person name="Prion F."/>
            <person name="Qin B."/>
            <person name="Qu C."/>
            <person name="Retzel E.F."/>
            <person name="Riddle C."/>
            <person name="Sallet E."/>
            <person name="Samain S."/>
            <person name="Samson N."/>
            <person name="Sanders I."/>
            <person name="Saurat O."/>
            <person name="Scarpelli C."/>
            <person name="Schiex T."/>
            <person name="Segurens B."/>
            <person name="Severin A.J."/>
            <person name="Sherrier D.J."/>
            <person name="Shi R."/>
            <person name="Sims S."/>
            <person name="Singer S.R."/>
            <person name="Sinharoy S."/>
            <person name="Sterck L."/>
            <person name="Viollet A."/>
            <person name="Wang B.B."/>
            <person name="Wang K."/>
            <person name="Wang M."/>
            <person name="Wang X."/>
            <person name="Warfsmann J."/>
            <person name="Weissenbach J."/>
            <person name="White D.D."/>
            <person name="White J.D."/>
            <person name="Wiley G.B."/>
            <person name="Wincker P."/>
            <person name="Xing Y."/>
            <person name="Yang L."/>
            <person name="Yao Z."/>
            <person name="Ying F."/>
            <person name="Zhai J."/>
            <person name="Zhou L."/>
            <person name="Zuber A."/>
            <person name="Denarie J."/>
            <person name="Dixon R.A."/>
            <person name="May G.D."/>
            <person name="Schwartz D.C."/>
            <person name="Rogers J."/>
            <person name="Quetier F."/>
            <person name="Town C.D."/>
            <person name="Roe B.A."/>
        </authorList>
    </citation>
    <scope>NUCLEOTIDE SEQUENCE [LARGE SCALE GENOMIC DNA]</scope>
    <source>
        <strain evidence="1">A17</strain>
        <strain evidence="2 3">cv. Jemalong A17</strain>
    </source>
</reference>
<dbReference type="Proteomes" id="UP000002051">
    <property type="component" value="Chromosome 8"/>
</dbReference>
<accession>G7LAY7</accession>
<evidence type="ECO:0000313" key="2">
    <source>
        <dbReference type="EnsemblPlants" id="AET02852"/>
    </source>
</evidence>
<proteinExistence type="predicted"/>
<keyword evidence="3" id="KW-1185">Reference proteome</keyword>
<reference evidence="1 3" key="2">
    <citation type="journal article" date="2014" name="BMC Genomics">
        <title>An improved genome release (version Mt4.0) for the model legume Medicago truncatula.</title>
        <authorList>
            <person name="Tang H."/>
            <person name="Krishnakumar V."/>
            <person name="Bidwell S."/>
            <person name="Rosen B."/>
            <person name="Chan A."/>
            <person name="Zhou S."/>
            <person name="Gentzbittel L."/>
            <person name="Childs K.L."/>
            <person name="Yandell M."/>
            <person name="Gundlach H."/>
            <person name="Mayer K.F."/>
            <person name="Schwartz D.C."/>
            <person name="Town C.D."/>
        </authorList>
    </citation>
    <scope>GENOME REANNOTATION</scope>
    <source>
        <strain evidence="2 3">cv. Jemalong A17</strain>
    </source>
</reference>
<protein>
    <submittedName>
        <fullName evidence="1 2">Uncharacterized protein</fullName>
    </submittedName>
</protein>
<name>G7LAY7_MEDTR</name>
<dbReference type="EnsemblPlants" id="AET02852">
    <property type="protein sequence ID" value="AET02852"/>
    <property type="gene ID" value="MTR_8g056070"/>
</dbReference>
<dbReference type="AlphaFoldDB" id="G7LAY7"/>
<reference evidence="2" key="3">
    <citation type="submission" date="2015-04" db="UniProtKB">
        <authorList>
            <consortium name="EnsemblPlants"/>
        </authorList>
    </citation>
    <scope>IDENTIFICATION</scope>
    <source>
        <strain evidence="2">cv. Jemalong A17</strain>
    </source>
</reference>
<evidence type="ECO:0000313" key="1">
    <source>
        <dbReference type="EMBL" id="AET02852.1"/>
    </source>
</evidence>
<sequence>MFRGNATTTAATREGQLKILEVLINGEESQIKLECGNKDHIESIKELSDRVFNVIIGTEVAYVVEAILPLLNKIMIYLIIKKNHGSFYIKKKSRYHSLYKQL</sequence>
<organism evidence="1 3">
    <name type="scientific">Medicago truncatula</name>
    <name type="common">Barrel medic</name>
    <name type="synonym">Medicago tribuloides</name>
    <dbReference type="NCBI Taxonomy" id="3880"/>
    <lineage>
        <taxon>Eukaryota</taxon>
        <taxon>Viridiplantae</taxon>
        <taxon>Streptophyta</taxon>
        <taxon>Embryophyta</taxon>
        <taxon>Tracheophyta</taxon>
        <taxon>Spermatophyta</taxon>
        <taxon>Magnoliopsida</taxon>
        <taxon>eudicotyledons</taxon>
        <taxon>Gunneridae</taxon>
        <taxon>Pentapetalae</taxon>
        <taxon>rosids</taxon>
        <taxon>fabids</taxon>
        <taxon>Fabales</taxon>
        <taxon>Fabaceae</taxon>
        <taxon>Papilionoideae</taxon>
        <taxon>50 kb inversion clade</taxon>
        <taxon>NPAAA clade</taxon>
        <taxon>Hologalegina</taxon>
        <taxon>IRL clade</taxon>
        <taxon>Trifolieae</taxon>
        <taxon>Medicago</taxon>
    </lineage>
</organism>
<dbReference type="PaxDb" id="3880-AET02852"/>
<gene>
    <name evidence="1" type="ordered locus">MTR_8g056070</name>
</gene>
<evidence type="ECO:0000313" key="3">
    <source>
        <dbReference type="Proteomes" id="UP000002051"/>
    </source>
</evidence>
<dbReference type="EMBL" id="CM001224">
    <property type="protein sequence ID" value="AET02852.1"/>
    <property type="molecule type" value="Genomic_DNA"/>
</dbReference>
<dbReference type="HOGENOM" id="CLU_2281658_0_0_1"/>
<dbReference type="STRING" id="3880.G7LAY7"/>